<dbReference type="OrthoDB" id="672290at2"/>
<feature type="signal peptide" evidence="1">
    <location>
        <begin position="1"/>
        <end position="26"/>
    </location>
</feature>
<dbReference type="RefSeq" id="WP_126980937.1">
    <property type="nucleotide sequence ID" value="NZ_PQSP01000010.1"/>
</dbReference>
<proteinExistence type="predicted"/>
<protein>
    <submittedName>
        <fullName evidence="2">Uncharacterized protein</fullName>
    </submittedName>
</protein>
<dbReference type="NCBIfam" id="NF047539">
    <property type="entry name" value="XAC2610_fam"/>
    <property type="match status" value="1"/>
</dbReference>
<organism evidence="2 3">
    <name type="scientific">Saezia sanguinis</name>
    <dbReference type="NCBI Taxonomy" id="1965230"/>
    <lineage>
        <taxon>Bacteria</taxon>
        <taxon>Pseudomonadati</taxon>
        <taxon>Pseudomonadota</taxon>
        <taxon>Betaproteobacteria</taxon>
        <taxon>Burkholderiales</taxon>
        <taxon>Saeziaceae</taxon>
        <taxon>Saezia</taxon>
    </lineage>
</organism>
<dbReference type="SUPFAM" id="SSF69318">
    <property type="entry name" value="Integrin alpha N-terminal domain"/>
    <property type="match status" value="1"/>
</dbReference>
<feature type="chain" id="PRO_5019244902" evidence="1">
    <location>
        <begin position="27"/>
        <end position="438"/>
    </location>
</feature>
<dbReference type="InterPro" id="IPR028994">
    <property type="entry name" value="Integrin_alpha_N"/>
</dbReference>
<dbReference type="Proteomes" id="UP000286947">
    <property type="component" value="Unassembled WGS sequence"/>
</dbReference>
<dbReference type="EMBL" id="PQSP01000010">
    <property type="protein sequence ID" value="RUS65688.1"/>
    <property type="molecule type" value="Genomic_DNA"/>
</dbReference>
<comment type="caution">
    <text evidence="2">The sequence shown here is derived from an EMBL/GenBank/DDBJ whole genome shotgun (WGS) entry which is preliminary data.</text>
</comment>
<name>A0A433SAC8_9BURK</name>
<gene>
    <name evidence="2" type="ORF">CUZ56_02774</name>
</gene>
<keyword evidence="3" id="KW-1185">Reference proteome</keyword>
<evidence type="ECO:0000313" key="3">
    <source>
        <dbReference type="Proteomes" id="UP000286947"/>
    </source>
</evidence>
<sequence precursor="true">MKINLHSLPCLFVCLALLMTSAFSSAAQENDDDQGFVEYHISRHLFEGQKDGQTLCLFLERIGPNVLGQLWPSQASCDTQTAPVNLLQGLGLVKGTWDSAGHILLTIETMQDTEIQSATWRLVAQTQEGGRLISLQAANTPSSLLFQEIKPAPGAPRLPYRMAIVMTGSISDPRACDDDPPTITAIRLYREQELVQELATESDGTCAGYTPQTADLNFDGYDDLMIMTSLPISPNIPYQYWLYNPQTGLFEDAPQSLQMVTSPGIDSTHQQIYSFWRAGATSHGVDVYRWQTRNGQPELELFDQASSYFMPVRSDGQISYCYTTPQYDHDTGTLAFSRMVVERPDGTLTYTGQPQDMQDCEDEFISSPAPEIVIWRQTPQGWQIQKAYPYEWVQEMRDGSSYWYPKIPYYDTDAHRISWYIDHSAEVDANPLAAHEGE</sequence>
<evidence type="ECO:0000256" key="1">
    <source>
        <dbReference type="SAM" id="SignalP"/>
    </source>
</evidence>
<evidence type="ECO:0000313" key="2">
    <source>
        <dbReference type="EMBL" id="RUS65688.1"/>
    </source>
</evidence>
<reference evidence="2 3" key="1">
    <citation type="submission" date="2018-01" db="EMBL/GenBank/DDBJ databases">
        <title>Saezia sanguinis gen. nov., sp. nov., in the order Burkholderiales isolated from human blood.</title>
        <authorList>
            <person name="Medina-Pascual M.J."/>
            <person name="Valdezate S."/>
            <person name="Monzon S."/>
            <person name="Cuesta I."/>
            <person name="Carrasco G."/>
            <person name="Villalon P."/>
            <person name="Saez-Nieto J.A."/>
        </authorList>
    </citation>
    <scope>NUCLEOTIDE SEQUENCE [LARGE SCALE GENOMIC DNA]</scope>
    <source>
        <strain evidence="2 3">CNM695-12</strain>
    </source>
</reference>
<dbReference type="AlphaFoldDB" id="A0A433SAC8"/>
<dbReference type="InterPro" id="IPR058087">
    <property type="entry name" value="XAC2610_dom"/>
</dbReference>
<accession>A0A433SAC8</accession>
<keyword evidence="1" id="KW-0732">Signal</keyword>